<dbReference type="RefSeq" id="WP_150270387.1">
    <property type="nucleotide sequence ID" value="NZ_CP029194.1"/>
</dbReference>
<reference evidence="5 6" key="1">
    <citation type="submission" date="2018-05" db="EMBL/GenBank/DDBJ databases">
        <title>Streptomyces venezuelae.</title>
        <authorList>
            <person name="Kim W."/>
            <person name="Lee N."/>
            <person name="Cho B.-K."/>
        </authorList>
    </citation>
    <scope>NUCLEOTIDE SEQUENCE [LARGE SCALE GENOMIC DNA]</scope>
    <source>
        <strain evidence="5 6">ATCC 15068</strain>
    </source>
</reference>
<evidence type="ECO:0000259" key="4">
    <source>
        <dbReference type="Pfam" id="PF20597"/>
    </source>
</evidence>
<dbReference type="OrthoDB" id="3404418at2"/>
<keyword evidence="2" id="KW-0812">Transmembrane</keyword>
<feature type="domain" description="Choice-of-anchor A" evidence="4">
    <location>
        <begin position="36"/>
        <end position="323"/>
    </location>
</feature>
<feature type="transmembrane region" description="Helical" evidence="2">
    <location>
        <begin position="435"/>
        <end position="458"/>
    </location>
</feature>
<dbReference type="Proteomes" id="UP000324106">
    <property type="component" value="Chromosome"/>
</dbReference>
<gene>
    <name evidence="5" type="ORF">DEJ46_26885</name>
</gene>
<organism evidence="5 6">
    <name type="scientific">Streptomyces venezuelae</name>
    <dbReference type="NCBI Taxonomy" id="54571"/>
    <lineage>
        <taxon>Bacteria</taxon>
        <taxon>Bacillati</taxon>
        <taxon>Actinomycetota</taxon>
        <taxon>Actinomycetes</taxon>
        <taxon>Kitasatosporales</taxon>
        <taxon>Streptomycetaceae</taxon>
        <taxon>Streptomyces</taxon>
    </lineage>
</organism>
<keyword evidence="3" id="KW-0732">Signal</keyword>
<dbReference type="EMBL" id="CP029194">
    <property type="protein sequence ID" value="QES22287.1"/>
    <property type="molecule type" value="Genomic_DNA"/>
</dbReference>
<feature type="compositionally biased region" description="Pro residues" evidence="1">
    <location>
        <begin position="334"/>
        <end position="363"/>
    </location>
</feature>
<evidence type="ECO:0000256" key="3">
    <source>
        <dbReference type="SAM" id="SignalP"/>
    </source>
</evidence>
<protein>
    <recommendedName>
        <fullName evidence="4">Choice-of-anchor A domain-containing protein</fullName>
    </recommendedName>
</protein>
<evidence type="ECO:0000256" key="1">
    <source>
        <dbReference type="SAM" id="MobiDB-lite"/>
    </source>
</evidence>
<dbReference type="Pfam" id="PF20597">
    <property type="entry name" value="pAdhesive_15"/>
    <property type="match status" value="1"/>
</dbReference>
<feature type="chain" id="PRO_5039408510" description="Choice-of-anchor A domain-containing protein" evidence="3">
    <location>
        <begin position="20"/>
        <end position="465"/>
    </location>
</feature>
<proteinExistence type="predicted"/>
<evidence type="ECO:0000256" key="2">
    <source>
        <dbReference type="SAM" id="Phobius"/>
    </source>
</evidence>
<dbReference type="AlphaFoldDB" id="A0A5P2AWZ8"/>
<accession>A0A5P2AWZ8</accession>
<feature type="compositionally biased region" description="Low complexity" evidence="1">
    <location>
        <begin position="371"/>
        <end position="439"/>
    </location>
</feature>
<feature type="region of interest" description="Disordered" evidence="1">
    <location>
        <begin position="325"/>
        <end position="439"/>
    </location>
</feature>
<dbReference type="InterPro" id="IPR026588">
    <property type="entry name" value="Choice_anch_A"/>
</dbReference>
<sequence length="465" mass="46233">MRTTAAVAAVLAVTGTALAWAPAASATPATSCATNPLGTAGLYAEFVEKDSVRHSDSEGAVAVGGDATFGDPKQPSGFSIGHKLTGADLAKLPGGHSLVVGGTLYANQVVLDNGTGIAGKVVDRSTPGQGFGVDGDKVAEGATPASPVDFAKEFADLRALSTGWAGAAPNGTVAGDKDAQGLFLTGTDTELNVFAVDAADLEKARAITLKVPAGSSTLVNVLGASYDMSRNATYGVYYQGADGTAPVIDDYHLASEEHRQIRSRLLWNFPQAESVKKNYTSWPGTILAPNAKVEMGGANIGPGHVNGSVVAEELVTVPGAETHQMNFTGCLPKGPTPGPVVTPEPPTPTETPVPTPPATPEPTPSEGGGTPTTPATPGASESPETSASPSTPAGTPEAPDTAATPGTPGDAATAPASTPAPSATPEGDLATTGSAIGPGTIGAAAAAVLVGGGFLAFAKRRRRAS</sequence>
<feature type="signal peptide" evidence="3">
    <location>
        <begin position="1"/>
        <end position="19"/>
    </location>
</feature>
<keyword evidence="2" id="KW-1133">Transmembrane helix</keyword>
<evidence type="ECO:0000313" key="6">
    <source>
        <dbReference type="Proteomes" id="UP000324106"/>
    </source>
</evidence>
<name>A0A5P2AWZ8_STRVZ</name>
<keyword evidence="2" id="KW-0472">Membrane</keyword>
<dbReference type="NCBIfam" id="TIGR04215">
    <property type="entry name" value="choice_anch_A"/>
    <property type="match status" value="1"/>
</dbReference>
<evidence type="ECO:0000313" key="5">
    <source>
        <dbReference type="EMBL" id="QES22287.1"/>
    </source>
</evidence>